<dbReference type="Gene3D" id="3.40.50.300">
    <property type="entry name" value="P-loop containing nucleotide triphosphate hydrolases"/>
    <property type="match status" value="2"/>
</dbReference>
<evidence type="ECO:0000256" key="4">
    <source>
        <dbReference type="ARBA" id="ARBA00022692"/>
    </source>
</evidence>
<feature type="domain" description="ABC transporter" evidence="10">
    <location>
        <begin position="483"/>
        <end position="712"/>
    </location>
</feature>
<evidence type="ECO:0000256" key="8">
    <source>
        <dbReference type="ARBA" id="ARBA00023136"/>
    </source>
</evidence>
<name>A0AAD7YJ82_MYTSE</name>
<dbReference type="PROSITE" id="PS50893">
    <property type="entry name" value="ABC_TRANSPORTER_2"/>
    <property type="match status" value="2"/>
</dbReference>
<comment type="caution">
    <text evidence="11">The sequence shown here is derived from an EMBL/GenBank/DDBJ whole genome shotgun (WGS) entry which is preliminary data.</text>
</comment>
<sequence>MRIRVFSVLMWKHAMVRRRRFINTFMDLFTPLLFFVLIFLIQRKLSSILKSGKLKDGVINTEVLSINDLEPAPFWIMYNPATELTNALMEDIGRKLNLPKLDSNPDHSKRGYFPRGNTTLTDLVKKITEKQALVEFKGLSGSTWPDRLHYTIRMNLLPEPDDLDDPGPGRHKAFGHDYGTFMRIQWAIDSSYIKLRSGKEVPLNLSLQEFPYYNSPRNENLRDLIGLQPLVCLLSLLVPFVFHMVRLMQERTSGIQELMKMVGVSLNTIGLTHYLNVLPIGLVYSIGATIIYKASSHPILPCSNWVLIFLMLFLHYNFVIALAFACSYIMRETNYATSLATVMYTLSWVPTQFFDGRKLPYLVKILTGLLPHMPVAWFWRQITTLEVFGIGANFSNIAKEHGTDGKSAPILVCFGFLLLQTVVFYALAWYLSLVRPGKYGQALPWNFCFKKEVMPVAEEEEEEIMRTDKRYFERARAHAEVGIKIANVSKVYPKHRALRNVSMEVYKGEITVLVGHNGAGKTTLMSIITGMTSATEGQVFVDGKDTVKQKKEVSRKIGFCPQLNLFFPDLTVQEHIMFFTMLKHGTYAEARESSRIIAERLGIADKLRAKTSELSGGMKRRSQLACALAGGATVLVLDEPTSGLDVETRRELWDLLLSLRGERTVLISTHFMEEVDALGDRVAALHGGVLRCFASTLHLKKAIGTGYRLTFTTFGMPNEAAISGVVMAHVPDASVKEQTINSISYNLPATHSGNFPALFSDLEARRSQLGLDSIGVGVSTLEEVFLRLCSDIDTSLTEDEVDTSVEPAQPPKKLTGILLYMRQLYVLLKRQTMFSLYRKWIFLAQIIIPIVLSIGVTHSMNSIISKSAHERTMNLDIYNERVGNRLLYQLSGPHVTQADLAKLQTLYPKVKFQEADDVAATILNIGKELILNYNKYLVGVEVNETDAKILYTTIVRHAAPVSLNLLSNLLAAHYIPGSDGNTITTINDPISTELSHKVPKQPKPMINLIMWATFICFLVMMMILGNIALPCQERLTGSRHIHIMSGCPPELHWLATLIFHSALCVLLVIIPTVVGALILEKDETINQKAMLGTFALIMLLGHMTFSALGYLVTFNFHEQGTGAILTILVVIFGTITPLLKIVYVYVGDTESQKELLQHVVEVANYIMPPHTMVIAAVKCVYAGQLNAWCKAVKEYCPALLLTMSGFDSTKCCAGQRPRCYFCIHEYSPGLEMIILFVQFLVLMAMVFLTQRGFFNGLVDKLVNSRYQPSEPKEQDKMVKAEKAYVSKAIKTADKNNPDAMLVDDVHKNYPGFCTKKVNALKGVSFSVKKGECFGLLGTNGAGKSTCFKIMTTEETATRGNIFGNGYHLRRGNSQYLQTLGYCPQFFGLDMFQTGEENLAMVLTLRGFDRARVEEEVKNWLHIIGLEKYASRHVATYSGGCVRRLGAAASLCGGSDLSLLDEPTAGVDVVARRRLWTALRKALKQKRSIIITSHSMDEMEALCSRIAILTAGRVRALGTTAGLRKAYAAGHAVVFKLLHAHHLDEVDSAKTQVYRLKGMLQETFNCTLKDEHKTMLHYHINDAMPYSVLFKELENLRNEFPTLIEDYAITETTLEEVFLSFAKEEQQQGAQAV</sequence>
<dbReference type="Proteomes" id="UP001231518">
    <property type="component" value="Chromosome 18"/>
</dbReference>
<keyword evidence="6" id="KW-0067">ATP-binding</keyword>
<evidence type="ECO:0000256" key="2">
    <source>
        <dbReference type="ARBA" id="ARBA00008869"/>
    </source>
</evidence>
<evidence type="ECO:0000256" key="3">
    <source>
        <dbReference type="ARBA" id="ARBA00022448"/>
    </source>
</evidence>
<feature type="transmembrane region" description="Helical" evidence="9">
    <location>
        <begin position="304"/>
        <end position="328"/>
    </location>
</feature>
<dbReference type="InterPro" id="IPR013525">
    <property type="entry name" value="ABC2_TM"/>
</dbReference>
<dbReference type="Pfam" id="PF23321">
    <property type="entry name" value="R1_ABCA1"/>
    <property type="match status" value="1"/>
</dbReference>
<dbReference type="SUPFAM" id="SSF52540">
    <property type="entry name" value="P-loop containing nucleoside triphosphate hydrolases"/>
    <property type="match status" value="2"/>
</dbReference>
<reference evidence="11" key="1">
    <citation type="submission" date="2023-03" db="EMBL/GenBank/DDBJ databases">
        <title>Chromosome-level genomes of two armyworms, Mythimna separata and Mythimna loreyi, provide insights into the biosynthesis and reception of sex pheromones.</title>
        <authorList>
            <person name="Zhao H."/>
        </authorList>
    </citation>
    <scope>NUCLEOTIDE SEQUENCE</scope>
    <source>
        <strain evidence="11">BeijingLab</strain>
        <tissue evidence="11">Pupa</tissue>
    </source>
</reference>
<dbReference type="InterPro" id="IPR003439">
    <property type="entry name" value="ABC_transporter-like_ATP-bd"/>
</dbReference>
<evidence type="ECO:0000256" key="9">
    <source>
        <dbReference type="SAM" id="Phobius"/>
    </source>
</evidence>
<evidence type="ECO:0000313" key="11">
    <source>
        <dbReference type="EMBL" id="KAJ8718117.1"/>
    </source>
</evidence>
<evidence type="ECO:0000256" key="6">
    <source>
        <dbReference type="ARBA" id="ARBA00022840"/>
    </source>
</evidence>
<dbReference type="InterPro" id="IPR026082">
    <property type="entry name" value="ABCA"/>
</dbReference>
<dbReference type="EMBL" id="JARGEI010000016">
    <property type="protein sequence ID" value="KAJ8718117.1"/>
    <property type="molecule type" value="Genomic_DNA"/>
</dbReference>
<feature type="transmembrane region" description="Helical" evidence="9">
    <location>
        <begin position="410"/>
        <end position="431"/>
    </location>
</feature>
<dbReference type="CDD" id="cd03263">
    <property type="entry name" value="ABC_subfamily_A"/>
    <property type="match status" value="2"/>
</dbReference>
<keyword evidence="8 9" id="KW-0472">Membrane</keyword>
<feature type="domain" description="ABC transporter" evidence="10">
    <location>
        <begin position="1300"/>
        <end position="1535"/>
    </location>
</feature>
<evidence type="ECO:0000256" key="7">
    <source>
        <dbReference type="ARBA" id="ARBA00022989"/>
    </source>
</evidence>
<comment type="subcellular location">
    <subcellularLocation>
        <location evidence="1">Membrane</location>
        <topology evidence="1">Multi-pass membrane protein</topology>
    </subcellularLocation>
</comment>
<accession>A0AAD7YJ82</accession>
<dbReference type="GO" id="GO:0016020">
    <property type="term" value="C:membrane"/>
    <property type="evidence" value="ECO:0007669"/>
    <property type="project" value="UniProtKB-SubCell"/>
</dbReference>
<keyword evidence="4 9" id="KW-0812">Transmembrane</keyword>
<feature type="transmembrane region" description="Helical" evidence="9">
    <location>
        <begin position="21"/>
        <end position="41"/>
    </location>
</feature>
<evidence type="ECO:0000256" key="5">
    <source>
        <dbReference type="ARBA" id="ARBA00022741"/>
    </source>
</evidence>
<dbReference type="Pfam" id="PF12698">
    <property type="entry name" value="ABC2_membrane_3"/>
    <property type="match status" value="2"/>
</dbReference>
<feature type="transmembrane region" description="Helical" evidence="9">
    <location>
        <begin position="1091"/>
        <end position="1112"/>
    </location>
</feature>
<evidence type="ECO:0000259" key="10">
    <source>
        <dbReference type="PROSITE" id="PS50893"/>
    </source>
</evidence>
<feature type="transmembrane region" description="Helical" evidence="9">
    <location>
        <begin position="840"/>
        <end position="864"/>
    </location>
</feature>
<dbReference type="InterPro" id="IPR003593">
    <property type="entry name" value="AAA+_ATPase"/>
</dbReference>
<gene>
    <name evidence="11" type="ORF">PYW07_006047</name>
</gene>
<feature type="transmembrane region" description="Helical" evidence="9">
    <location>
        <begin position="1008"/>
        <end position="1029"/>
    </location>
</feature>
<dbReference type="InterPro" id="IPR027417">
    <property type="entry name" value="P-loop_NTPase"/>
</dbReference>
<feature type="transmembrane region" description="Helical" evidence="9">
    <location>
        <begin position="377"/>
        <end position="398"/>
    </location>
</feature>
<dbReference type="Pfam" id="PF00005">
    <property type="entry name" value="ABC_tran"/>
    <property type="match status" value="2"/>
</dbReference>
<dbReference type="GO" id="GO:0005319">
    <property type="term" value="F:lipid transporter activity"/>
    <property type="evidence" value="ECO:0007669"/>
    <property type="project" value="TreeGrafter"/>
</dbReference>
<organism evidence="11 12">
    <name type="scientific">Mythimna separata</name>
    <name type="common">Oriental armyworm</name>
    <name type="synonym">Pseudaletia separata</name>
    <dbReference type="NCBI Taxonomy" id="271217"/>
    <lineage>
        <taxon>Eukaryota</taxon>
        <taxon>Metazoa</taxon>
        <taxon>Ecdysozoa</taxon>
        <taxon>Arthropoda</taxon>
        <taxon>Hexapoda</taxon>
        <taxon>Insecta</taxon>
        <taxon>Pterygota</taxon>
        <taxon>Neoptera</taxon>
        <taxon>Endopterygota</taxon>
        <taxon>Lepidoptera</taxon>
        <taxon>Glossata</taxon>
        <taxon>Ditrysia</taxon>
        <taxon>Noctuoidea</taxon>
        <taxon>Noctuidae</taxon>
        <taxon>Noctuinae</taxon>
        <taxon>Hadenini</taxon>
        <taxon>Mythimna</taxon>
    </lineage>
</organism>
<feature type="transmembrane region" description="Helical" evidence="9">
    <location>
        <begin position="224"/>
        <end position="245"/>
    </location>
</feature>
<dbReference type="FunFam" id="3.40.50.300:FF:000335">
    <property type="entry name" value="ATP binding cassette subfamily A member 5"/>
    <property type="match status" value="1"/>
</dbReference>
<dbReference type="PANTHER" id="PTHR19229:SF250">
    <property type="entry name" value="ABC TRANSPORTER DOMAIN-CONTAINING PROTEIN-RELATED"/>
    <property type="match status" value="1"/>
</dbReference>
<dbReference type="PANTHER" id="PTHR19229">
    <property type="entry name" value="ATP-BINDING CASSETTE TRANSPORTER SUBFAMILY A ABCA"/>
    <property type="match status" value="1"/>
</dbReference>
<feature type="transmembrane region" description="Helical" evidence="9">
    <location>
        <begin position="266"/>
        <end position="292"/>
    </location>
</feature>
<proteinExistence type="inferred from homology"/>
<feature type="transmembrane region" description="Helical" evidence="9">
    <location>
        <begin position="335"/>
        <end position="354"/>
    </location>
</feature>
<evidence type="ECO:0000313" key="12">
    <source>
        <dbReference type="Proteomes" id="UP001231518"/>
    </source>
</evidence>
<feature type="transmembrane region" description="Helical" evidence="9">
    <location>
        <begin position="1124"/>
        <end position="1146"/>
    </location>
</feature>
<protein>
    <recommendedName>
        <fullName evidence="10">ABC transporter domain-containing protein</fullName>
    </recommendedName>
</protein>
<dbReference type="GO" id="GO:0140359">
    <property type="term" value="F:ABC-type transporter activity"/>
    <property type="evidence" value="ECO:0007669"/>
    <property type="project" value="InterPro"/>
</dbReference>
<dbReference type="GO" id="GO:0005524">
    <property type="term" value="F:ATP binding"/>
    <property type="evidence" value="ECO:0007669"/>
    <property type="project" value="UniProtKB-KW"/>
</dbReference>
<feature type="transmembrane region" description="Helical" evidence="9">
    <location>
        <begin position="1233"/>
        <end position="1254"/>
    </location>
</feature>
<dbReference type="InterPro" id="IPR056264">
    <property type="entry name" value="R2_ABCA1-4-like"/>
</dbReference>
<comment type="similarity">
    <text evidence="2">Belongs to the ABC transporter superfamily. ABCA family.</text>
</comment>
<keyword evidence="5" id="KW-0547">Nucleotide-binding</keyword>
<feature type="transmembrane region" description="Helical" evidence="9">
    <location>
        <begin position="1053"/>
        <end position="1079"/>
    </location>
</feature>
<evidence type="ECO:0000256" key="1">
    <source>
        <dbReference type="ARBA" id="ARBA00004141"/>
    </source>
</evidence>
<keyword evidence="7 9" id="KW-1133">Transmembrane helix</keyword>
<dbReference type="SMART" id="SM00382">
    <property type="entry name" value="AAA"/>
    <property type="match status" value="2"/>
</dbReference>
<keyword evidence="12" id="KW-1185">Reference proteome</keyword>
<keyword evidence="3" id="KW-0813">Transport</keyword>
<dbReference type="GO" id="GO:0016887">
    <property type="term" value="F:ATP hydrolysis activity"/>
    <property type="evidence" value="ECO:0007669"/>
    <property type="project" value="InterPro"/>
</dbReference>